<evidence type="ECO:0000256" key="4">
    <source>
        <dbReference type="ARBA" id="ARBA00023284"/>
    </source>
</evidence>
<dbReference type="GeneID" id="78361913"/>
<keyword evidence="4" id="KW-0676">Redox-active center</keyword>
<dbReference type="Pfam" id="PF00578">
    <property type="entry name" value="AhpC-TSA"/>
    <property type="match status" value="1"/>
</dbReference>
<dbReference type="InterPro" id="IPR050553">
    <property type="entry name" value="Thioredoxin_ResA/DsbE_sf"/>
</dbReference>
<dbReference type="PANTHER" id="PTHR42852:SF6">
    <property type="entry name" value="THIOL:DISULFIDE INTERCHANGE PROTEIN DSBE"/>
    <property type="match status" value="1"/>
</dbReference>
<dbReference type="InterPro" id="IPR036249">
    <property type="entry name" value="Thioredoxin-like_sf"/>
</dbReference>
<evidence type="ECO:0000256" key="2">
    <source>
        <dbReference type="ARBA" id="ARBA00022748"/>
    </source>
</evidence>
<dbReference type="GO" id="GO:0016209">
    <property type="term" value="F:antioxidant activity"/>
    <property type="evidence" value="ECO:0007669"/>
    <property type="project" value="InterPro"/>
</dbReference>
<dbReference type="Gene3D" id="3.40.30.10">
    <property type="entry name" value="Glutaredoxin"/>
    <property type="match status" value="1"/>
</dbReference>
<evidence type="ECO:0000313" key="8">
    <source>
        <dbReference type="Proteomes" id="UP000214610"/>
    </source>
</evidence>
<dbReference type="CDD" id="cd02966">
    <property type="entry name" value="TlpA_like_family"/>
    <property type="match status" value="1"/>
</dbReference>
<protein>
    <submittedName>
        <fullName evidence="7">Redoxin</fullName>
    </submittedName>
</protein>
<organism evidence="7 8">
    <name type="scientific">Turicimonas muris</name>
    <dbReference type="NCBI Taxonomy" id="1796652"/>
    <lineage>
        <taxon>Bacteria</taxon>
        <taxon>Pseudomonadati</taxon>
        <taxon>Pseudomonadota</taxon>
        <taxon>Betaproteobacteria</taxon>
        <taxon>Burkholderiales</taxon>
        <taxon>Sutterellaceae</taxon>
        <taxon>Turicimonas</taxon>
    </lineage>
</organism>
<gene>
    <name evidence="7" type="ORF">ADH67_04435</name>
</gene>
<dbReference type="EMBL" id="NHMP01000002">
    <property type="protein sequence ID" value="OXE50244.1"/>
    <property type="molecule type" value="Genomic_DNA"/>
</dbReference>
<evidence type="ECO:0000313" key="7">
    <source>
        <dbReference type="EMBL" id="OXE50244.1"/>
    </source>
</evidence>
<evidence type="ECO:0000256" key="1">
    <source>
        <dbReference type="ARBA" id="ARBA00004196"/>
    </source>
</evidence>
<dbReference type="Proteomes" id="UP000214610">
    <property type="component" value="Unassembled WGS sequence"/>
</dbReference>
<sequence length="197" mass="22118">MKFLLKSLCFAAALTFSLSTNAQAIFSPGLYSTGEALKKPRVMKPFVEFSKARKMPELKIKNLKGEPIKLESLKGKLVILNVWATWCTPCIREIPQLAELQKKLAGTNIELVGVSIDANPAEVEEFLKKHKQTDFKTWFDTTTSVEAVMPMEVVPTNFLLDAKGNLIGYLPGFLPWDDENILPFLKVLEKKYVPATK</sequence>
<feature type="chain" id="PRO_5011238793" evidence="5">
    <location>
        <begin position="23"/>
        <end position="197"/>
    </location>
</feature>
<dbReference type="InterPro" id="IPR013766">
    <property type="entry name" value="Thioredoxin_domain"/>
</dbReference>
<dbReference type="AlphaFoldDB" id="A0A227KPQ2"/>
<dbReference type="PROSITE" id="PS51352">
    <property type="entry name" value="THIOREDOXIN_2"/>
    <property type="match status" value="1"/>
</dbReference>
<name>A0A227KPQ2_9BURK</name>
<evidence type="ECO:0000256" key="3">
    <source>
        <dbReference type="ARBA" id="ARBA00023157"/>
    </source>
</evidence>
<feature type="signal peptide" evidence="5">
    <location>
        <begin position="1"/>
        <end position="22"/>
    </location>
</feature>
<dbReference type="RefSeq" id="WP_066593861.1">
    <property type="nucleotide sequence ID" value="NZ_CAJTBZ010000005.1"/>
</dbReference>
<accession>A0A227KPQ2</accession>
<dbReference type="GO" id="GO:0016491">
    <property type="term" value="F:oxidoreductase activity"/>
    <property type="evidence" value="ECO:0007669"/>
    <property type="project" value="InterPro"/>
</dbReference>
<dbReference type="GO" id="GO:0017004">
    <property type="term" value="P:cytochrome complex assembly"/>
    <property type="evidence" value="ECO:0007669"/>
    <property type="project" value="UniProtKB-KW"/>
</dbReference>
<keyword evidence="5" id="KW-0732">Signal</keyword>
<dbReference type="GO" id="GO:0030313">
    <property type="term" value="C:cell envelope"/>
    <property type="evidence" value="ECO:0007669"/>
    <property type="project" value="UniProtKB-SubCell"/>
</dbReference>
<comment type="subcellular location">
    <subcellularLocation>
        <location evidence="1">Cell envelope</location>
    </subcellularLocation>
</comment>
<dbReference type="SUPFAM" id="SSF52833">
    <property type="entry name" value="Thioredoxin-like"/>
    <property type="match status" value="1"/>
</dbReference>
<dbReference type="InterPro" id="IPR000866">
    <property type="entry name" value="AhpC/TSA"/>
</dbReference>
<keyword evidence="2" id="KW-0201">Cytochrome c-type biogenesis</keyword>
<proteinExistence type="predicted"/>
<keyword evidence="8" id="KW-1185">Reference proteome</keyword>
<feature type="domain" description="Thioredoxin" evidence="6">
    <location>
        <begin position="49"/>
        <end position="190"/>
    </location>
</feature>
<dbReference type="PANTHER" id="PTHR42852">
    <property type="entry name" value="THIOL:DISULFIDE INTERCHANGE PROTEIN DSBE"/>
    <property type="match status" value="1"/>
</dbReference>
<reference evidence="8" key="1">
    <citation type="submission" date="2017-05" db="EMBL/GenBank/DDBJ databases">
        <title>Improved OligoMM genomes.</title>
        <authorList>
            <person name="Garzetti D."/>
        </authorList>
    </citation>
    <scope>NUCLEOTIDE SEQUENCE [LARGE SCALE GENOMIC DNA]</scope>
    <source>
        <strain evidence="8">YL45</strain>
    </source>
</reference>
<evidence type="ECO:0000259" key="6">
    <source>
        <dbReference type="PROSITE" id="PS51352"/>
    </source>
</evidence>
<keyword evidence="3" id="KW-1015">Disulfide bond</keyword>
<evidence type="ECO:0000256" key="5">
    <source>
        <dbReference type="SAM" id="SignalP"/>
    </source>
</evidence>
<comment type="caution">
    <text evidence="7">The sequence shown here is derived from an EMBL/GenBank/DDBJ whole genome shotgun (WGS) entry which is preliminary data.</text>
</comment>